<evidence type="ECO:0000256" key="1">
    <source>
        <dbReference type="SAM" id="Phobius"/>
    </source>
</evidence>
<dbReference type="RefSeq" id="WP_069311767.1">
    <property type="nucleotide sequence ID" value="NZ_MDTU01000001.1"/>
</dbReference>
<keyword evidence="3" id="KW-1185">Reference proteome</keyword>
<gene>
    <name evidence="2" type="ORF">BGC07_02065</name>
</gene>
<evidence type="ECO:0000313" key="2">
    <source>
        <dbReference type="EMBL" id="ODN41966.1"/>
    </source>
</evidence>
<organism evidence="2 3">
    <name type="scientific">Piscirickettsia litoralis</name>
    <dbReference type="NCBI Taxonomy" id="1891921"/>
    <lineage>
        <taxon>Bacteria</taxon>
        <taxon>Pseudomonadati</taxon>
        <taxon>Pseudomonadota</taxon>
        <taxon>Gammaproteobacteria</taxon>
        <taxon>Thiotrichales</taxon>
        <taxon>Piscirickettsiaceae</taxon>
        <taxon>Piscirickettsia</taxon>
    </lineage>
</organism>
<sequence length="74" mass="8470">MLSKIRTPLIVTIGCVAIYFIVLLFQSYNPFPLNKNQEKELLGCEKLGKQAKELCIDRIHAMSEQSKKTTEIKD</sequence>
<evidence type="ECO:0000313" key="3">
    <source>
        <dbReference type="Proteomes" id="UP000094329"/>
    </source>
</evidence>
<dbReference type="Proteomes" id="UP000094329">
    <property type="component" value="Unassembled WGS sequence"/>
</dbReference>
<proteinExistence type="predicted"/>
<feature type="transmembrane region" description="Helical" evidence="1">
    <location>
        <begin position="7"/>
        <end position="28"/>
    </location>
</feature>
<comment type="caution">
    <text evidence="2">The sequence shown here is derived from an EMBL/GenBank/DDBJ whole genome shotgun (WGS) entry which is preliminary data.</text>
</comment>
<protein>
    <submittedName>
        <fullName evidence="2">Uncharacterized protein</fullName>
    </submittedName>
</protein>
<keyword evidence="1" id="KW-0472">Membrane</keyword>
<dbReference type="EMBL" id="MDTU01000001">
    <property type="protein sequence ID" value="ODN41966.1"/>
    <property type="molecule type" value="Genomic_DNA"/>
</dbReference>
<accession>A0ABX2ZZF3</accession>
<keyword evidence="1" id="KW-0812">Transmembrane</keyword>
<name>A0ABX2ZZF3_9GAMM</name>
<reference evidence="2 3" key="1">
    <citation type="submission" date="2016-08" db="EMBL/GenBank/DDBJ databases">
        <title>Draft genome sequence of Candidatus Piscirickettsia litoralis, from seawater.</title>
        <authorList>
            <person name="Wan X."/>
            <person name="Lee A.J."/>
            <person name="Hou S."/>
            <person name="Donachie S.P."/>
        </authorList>
    </citation>
    <scope>NUCLEOTIDE SEQUENCE [LARGE SCALE GENOMIC DNA]</scope>
    <source>
        <strain evidence="2 3">Y2</strain>
    </source>
</reference>
<keyword evidence="1" id="KW-1133">Transmembrane helix</keyword>